<dbReference type="GO" id="GO:1990189">
    <property type="term" value="F:protein N-terminal-serine acetyltransferase activity"/>
    <property type="evidence" value="ECO:0007669"/>
    <property type="project" value="TreeGrafter"/>
</dbReference>
<keyword evidence="3" id="KW-1185">Reference proteome</keyword>
<dbReference type="GO" id="GO:0008999">
    <property type="term" value="F:protein-N-terminal-alanine acetyltransferase activity"/>
    <property type="evidence" value="ECO:0007669"/>
    <property type="project" value="TreeGrafter"/>
</dbReference>
<evidence type="ECO:0000259" key="1">
    <source>
        <dbReference type="PROSITE" id="PS51186"/>
    </source>
</evidence>
<dbReference type="GO" id="GO:0005737">
    <property type="term" value="C:cytoplasm"/>
    <property type="evidence" value="ECO:0007669"/>
    <property type="project" value="TreeGrafter"/>
</dbReference>
<dbReference type="PANTHER" id="PTHR43441">
    <property type="entry name" value="RIBOSOMAL-PROTEIN-SERINE ACETYLTRANSFERASE"/>
    <property type="match status" value="1"/>
</dbReference>
<feature type="domain" description="N-acetyltransferase" evidence="1">
    <location>
        <begin position="17"/>
        <end position="155"/>
    </location>
</feature>
<dbReference type="Pfam" id="PF13302">
    <property type="entry name" value="Acetyltransf_3"/>
    <property type="match status" value="1"/>
</dbReference>
<sequence>MSAANHRLRAWRADDAQVLMDAAAGDIDIARQLPPLETISDAHAHIAKTAGNDDRVAFAIVNGDDVVVGGIAAALNLTMCTAWVSYWLLTSGRGVGLATRATVALADWLFAQNIHRLELAHRLNNPASQRVAERAGFIREGIMRDELEYDGVRYDTALMSRLPHDPAPAVTPLPGLLT</sequence>
<dbReference type="Proteomes" id="UP000290624">
    <property type="component" value="Unassembled WGS sequence"/>
</dbReference>
<dbReference type="AlphaFoldDB" id="A0A4Q2ECR0"/>
<evidence type="ECO:0000313" key="2">
    <source>
        <dbReference type="EMBL" id="RXW31330.1"/>
    </source>
</evidence>
<dbReference type="OrthoDB" id="2061990at2"/>
<dbReference type="PANTHER" id="PTHR43441:SF10">
    <property type="entry name" value="ACETYLTRANSFERASE"/>
    <property type="match status" value="1"/>
</dbReference>
<accession>A0A4Q2ECR0</accession>
<keyword evidence="2" id="KW-0808">Transferase</keyword>
<protein>
    <submittedName>
        <fullName evidence="2">GNAT family N-acetyltransferase</fullName>
    </submittedName>
</protein>
<dbReference type="Gene3D" id="3.40.630.30">
    <property type="match status" value="1"/>
</dbReference>
<comment type="caution">
    <text evidence="2">The sequence shown here is derived from an EMBL/GenBank/DDBJ whole genome shotgun (WGS) entry which is preliminary data.</text>
</comment>
<dbReference type="PROSITE" id="PS51186">
    <property type="entry name" value="GNAT"/>
    <property type="match status" value="1"/>
</dbReference>
<reference evidence="2 3" key="1">
    <citation type="submission" date="2018-01" db="EMBL/GenBank/DDBJ databases">
        <title>Lactibacter flavus gen. nov., sp. nov., a novel bacterium of the family Propionibacteriaceae isolated from raw milk and dairy products.</title>
        <authorList>
            <person name="Wenning M."/>
            <person name="Breitenwieser F."/>
            <person name="Huptas C."/>
            <person name="von Neubeck M."/>
            <person name="Busse H.-J."/>
            <person name="Scherer S."/>
        </authorList>
    </citation>
    <scope>NUCLEOTIDE SEQUENCE [LARGE SCALE GENOMIC DNA]</scope>
    <source>
        <strain evidence="2 3">VG341</strain>
    </source>
</reference>
<evidence type="ECO:0000313" key="3">
    <source>
        <dbReference type="Proteomes" id="UP000290624"/>
    </source>
</evidence>
<organism evidence="2 3">
    <name type="scientific">Propioniciclava flava</name>
    <dbReference type="NCBI Taxonomy" id="2072026"/>
    <lineage>
        <taxon>Bacteria</taxon>
        <taxon>Bacillati</taxon>
        <taxon>Actinomycetota</taxon>
        <taxon>Actinomycetes</taxon>
        <taxon>Propionibacteriales</taxon>
        <taxon>Propionibacteriaceae</taxon>
        <taxon>Propioniciclava</taxon>
    </lineage>
</organism>
<dbReference type="InterPro" id="IPR000182">
    <property type="entry name" value="GNAT_dom"/>
</dbReference>
<dbReference type="InterPro" id="IPR016181">
    <property type="entry name" value="Acyl_CoA_acyltransferase"/>
</dbReference>
<dbReference type="InterPro" id="IPR051908">
    <property type="entry name" value="Ribosomal_N-acetyltransferase"/>
</dbReference>
<proteinExistence type="predicted"/>
<gene>
    <name evidence="2" type="ORF">C1706_12710</name>
</gene>
<name>A0A4Q2ECR0_9ACTN</name>
<dbReference type="RefSeq" id="WP_129459606.1">
    <property type="nucleotide sequence ID" value="NZ_PPCV01000010.1"/>
</dbReference>
<dbReference type="SUPFAM" id="SSF55729">
    <property type="entry name" value="Acyl-CoA N-acyltransferases (Nat)"/>
    <property type="match status" value="1"/>
</dbReference>
<dbReference type="EMBL" id="PPCV01000010">
    <property type="protein sequence ID" value="RXW31330.1"/>
    <property type="molecule type" value="Genomic_DNA"/>
</dbReference>